<dbReference type="InterPro" id="IPR039328">
    <property type="entry name" value="WDR89"/>
</dbReference>
<comment type="caution">
    <text evidence="5">The sequence shown here is derived from an EMBL/GenBank/DDBJ whole genome shotgun (WGS) entry which is preliminary data.</text>
</comment>
<protein>
    <recommendedName>
        <fullName evidence="1">WD repeat-containing protein 89</fullName>
    </recommendedName>
</protein>
<dbReference type="InterPro" id="IPR015943">
    <property type="entry name" value="WD40/YVTN_repeat-like_dom_sf"/>
</dbReference>
<gene>
    <name evidence="5" type="ORF">JYU34_014812</name>
</gene>
<evidence type="ECO:0000313" key="5">
    <source>
        <dbReference type="EMBL" id="KAG7301783.1"/>
    </source>
</evidence>
<sequence>MADIFDNEEIDKDTVEEEELDQLFPENYNLLTEKAVSLKKSYINKLHGTKSLKLAVSVSDGSIEVYELNNSSLDQVCRLSGHRGAVGGVVFSPREDHLLYSAGQHGVVKLWDTRASGSCVQEYKEEEDKEIKPFECLDVSCNGRVICAGSQLVKDDAFLVFWDQKMPKPLGGYWNSHTEDITQVKFHKEKPETLATGSSDGLMNIFNITEPTEDDALIYSLNVENSVDKLSWLDEKVAAVITQSNDLQTWDTEAGDMLRSYSRDKVAKSIKRSKHDDCYLVDAFTARDGAHVLLAGSYGGDGSCLRSVTLGDKKLRARTTLRGNTQTVSCSWYQQDKDILVTTGEGGVISVWARPPSPAPAPAAPAVEKLTIRESKKGAHRHKPY</sequence>
<evidence type="ECO:0000256" key="4">
    <source>
        <dbReference type="PROSITE-ProRule" id="PRU00221"/>
    </source>
</evidence>
<name>A0ABQ7Q965_PLUXY</name>
<dbReference type="PROSITE" id="PS50294">
    <property type="entry name" value="WD_REPEATS_REGION"/>
    <property type="match status" value="1"/>
</dbReference>
<dbReference type="InterPro" id="IPR001680">
    <property type="entry name" value="WD40_rpt"/>
</dbReference>
<keyword evidence="6" id="KW-1185">Reference proteome</keyword>
<evidence type="ECO:0000256" key="2">
    <source>
        <dbReference type="ARBA" id="ARBA00022574"/>
    </source>
</evidence>
<dbReference type="SUPFAM" id="SSF50978">
    <property type="entry name" value="WD40 repeat-like"/>
    <property type="match status" value="1"/>
</dbReference>
<dbReference type="PROSITE" id="PS50082">
    <property type="entry name" value="WD_REPEATS_2"/>
    <property type="match status" value="1"/>
</dbReference>
<dbReference type="EMBL" id="JAHIBW010000019">
    <property type="protein sequence ID" value="KAG7301783.1"/>
    <property type="molecule type" value="Genomic_DNA"/>
</dbReference>
<dbReference type="PANTHER" id="PTHR22889:SF0">
    <property type="entry name" value="WD REPEAT-CONTAINING PROTEIN 89"/>
    <property type="match status" value="1"/>
</dbReference>
<dbReference type="Pfam" id="PF00400">
    <property type="entry name" value="WD40"/>
    <property type="match status" value="2"/>
</dbReference>
<dbReference type="Gene3D" id="2.130.10.10">
    <property type="entry name" value="YVTN repeat-like/Quinoprotein amine dehydrogenase"/>
    <property type="match status" value="2"/>
</dbReference>
<accession>A0ABQ7Q965</accession>
<evidence type="ECO:0000256" key="1">
    <source>
        <dbReference type="ARBA" id="ARBA00021125"/>
    </source>
</evidence>
<dbReference type="InterPro" id="IPR036322">
    <property type="entry name" value="WD40_repeat_dom_sf"/>
</dbReference>
<organism evidence="5 6">
    <name type="scientific">Plutella xylostella</name>
    <name type="common">Diamondback moth</name>
    <name type="synonym">Plutella maculipennis</name>
    <dbReference type="NCBI Taxonomy" id="51655"/>
    <lineage>
        <taxon>Eukaryota</taxon>
        <taxon>Metazoa</taxon>
        <taxon>Ecdysozoa</taxon>
        <taxon>Arthropoda</taxon>
        <taxon>Hexapoda</taxon>
        <taxon>Insecta</taxon>
        <taxon>Pterygota</taxon>
        <taxon>Neoptera</taxon>
        <taxon>Endopterygota</taxon>
        <taxon>Lepidoptera</taxon>
        <taxon>Glossata</taxon>
        <taxon>Ditrysia</taxon>
        <taxon>Yponomeutoidea</taxon>
        <taxon>Plutellidae</taxon>
        <taxon>Plutella</taxon>
    </lineage>
</organism>
<feature type="repeat" description="WD" evidence="4">
    <location>
        <begin position="79"/>
        <end position="114"/>
    </location>
</feature>
<dbReference type="PANTHER" id="PTHR22889">
    <property type="entry name" value="WD REPEAT-CONTAINING PROTEIN 89"/>
    <property type="match status" value="1"/>
</dbReference>
<reference evidence="5 6" key="1">
    <citation type="submission" date="2021-06" db="EMBL/GenBank/DDBJ databases">
        <title>A haploid diamondback moth (Plutella xylostella L.) genome assembly resolves 31 chromosomes and identifies a diamide resistance mutation.</title>
        <authorList>
            <person name="Ward C.M."/>
            <person name="Perry K.D."/>
            <person name="Baker G."/>
            <person name="Powis K."/>
            <person name="Heckel D.G."/>
            <person name="Baxter S.W."/>
        </authorList>
    </citation>
    <scope>NUCLEOTIDE SEQUENCE [LARGE SCALE GENOMIC DNA]</scope>
    <source>
        <strain evidence="5 6">LV</strain>
        <tissue evidence="5">Single pupa</tissue>
    </source>
</reference>
<keyword evidence="3" id="KW-0677">Repeat</keyword>
<dbReference type="SMART" id="SM00320">
    <property type="entry name" value="WD40"/>
    <property type="match status" value="4"/>
</dbReference>
<evidence type="ECO:0000256" key="3">
    <source>
        <dbReference type="ARBA" id="ARBA00022737"/>
    </source>
</evidence>
<dbReference type="Proteomes" id="UP000823941">
    <property type="component" value="Chromosome 19"/>
</dbReference>
<evidence type="ECO:0000313" key="6">
    <source>
        <dbReference type="Proteomes" id="UP000823941"/>
    </source>
</evidence>
<keyword evidence="2 4" id="KW-0853">WD repeat</keyword>
<proteinExistence type="predicted"/>